<feature type="region of interest" description="Disordered" evidence="1">
    <location>
        <begin position="335"/>
        <end position="371"/>
    </location>
</feature>
<keyword evidence="3" id="KW-1185">Reference proteome</keyword>
<name>A0ABQ7GM40_DUNSA</name>
<gene>
    <name evidence="2" type="ORF">DUNSADRAFT_7123</name>
</gene>
<organism evidence="2 3">
    <name type="scientific">Dunaliella salina</name>
    <name type="common">Green alga</name>
    <name type="synonym">Protococcus salinus</name>
    <dbReference type="NCBI Taxonomy" id="3046"/>
    <lineage>
        <taxon>Eukaryota</taxon>
        <taxon>Viridiplantae</taxon>
        <taxon>Chlorophyta</taxon>
        <taxon>core chlorophytes</taxon>
        <taxon>Chlorophyceae</taxon>
        <taxon>CS clade</taxon>
        <taxon>Chlamydomonadales</taxon>
        <taxon>Dunaliellaceae</taxon>
        <taxon>Dunaliella</taxon>
    </lineage>
</organism>
<proteinExistence type="predicted"/>
<evidence type="ECO:0000313" key="3">
    <source>
        <dbReference type="Proteomes" id="UP000815325"/>
    </source>
</evidence>
<dbReference type="EMBL" id="MU069696">
    <property type="protein sequence ID" value="KAF5835621.1"/>
    <property type="molecule type" value="Genomic_DNA"/>
</dbReference>
<feature type="compositionally biased region" description="Basic residues" evidence="1">
    <location>
        <begin position="1"/>
        <end position="11"/>
    </location>
</feature>
<sequence length="627" mass="70130">MTGRKKEKQRGKNTQGKQTGTDIDGWKTNSRRRTYEKEFPCGDASVLSLGCPPELKELADSMGCGVLVTHTHTHRLWCVDWGSIPNKFPVWGLLQLAGMLKDPRMLLYNHWSLGTLQFFQDLCSKTEVDDSLQQPMWPEGPWHVFPSIEGCYFARGYVAYSDRFLVDPHRTYKCDGQDVPIQHRARANKLNTVLMQLRMCVDNLGQPEHVVQAARDNAVGPNIDFSHLRAGYPGNTLNGNPWDAVAEHNNENQARTYILEGWVNRKGLQEWAGIENGRFTWDPRLQTQKGMAALAEKQVMGRDGKGIVVREMSDDEVASIPPYFRYPHIPWRAGDPPLLSDSSDEDTSGNVPEAGTSGDVPQAHDSTTCSGQKWYTWSDPTPFDGFMHGSGDEPCRLWDPKSHGDIPDRLIGDWTMDWGKRPVTEFGLRDGARRVRVRDLDGNPGVDGFSVLYKLLTRTSDYTKLLRKSTGSQSAKALYQEHADNIIGPATRGFAAEYVKFAINLSSRLPLGVHAAKEGRQTWAGAWRVRMYQMQYKPTSIVDLAPEDLEKLRKDALLDDTEPFDEPAFLAAVAKAFCGNDGVDDNGKCVVNPAVTLQQLAFVAAKIRTLLRSKSAKDQNKEGDEGC</sequence>
<evidence type="ECO:0000256" key="1">
    <source>
        <dbReference type="SAM" id="MobiDB-lite"/>
    </source>
</evidence>
<reference evidence="2" key="1">
    <citation type="submission" date="2017-08" db="EMBL/GenBank/DDBJ databases">
        <authorList>
            <person name="Polle J.E."/>
            <person name="Barry K."/>
            <person name="Cushman J."/>
            <person name="Schmutz J."/>
            <person name="Tran D."/>
            <person name="Hathwaick L.T."/>
            <person name="Yim W.C."/>
            <person name="Jenkins J."/>
            <person name="Mckie-Krisberg Z.M."/>
            <person name="Prochnik S."/>
            <person name="Lindquist E."/>
            <person name="Dockter R.B."/>
            <person name="Adam C."/>
            <person name="Molina H."/>
            <person name="Bunkerborg J."/>
            <person name="Jin E."/>
            <person name="Buchheim M."/>
            <person name="Magnuson J."/>
        </authorList>
    </citation>
    <scope>NUCLEOTIDE SEQUENCE</scope>
    <source>
        <strain evidence="2">CCAP 19/18</strain>
    </source>
</reference>
<feature type="compositionally biased region" description="Polar residues" evidence="1">
    <location>
        <begin position="12"/>
        <end position="21"/>
    </location>
</feature>
<dbReference type="Proteomes" id="UP000815325">
    <property type="component" value="Unassembled WGS sequence"/>
</dbReference>
<protein>
    <submittedName>
        <fullName evidence="2">Uncharacterized protein</fullName>
    </submittedName>
</protein>
<accession>A0ABQ7GM40</accession>
<feature type="region of interest" description="Disordered" evidence="1">
    <location>
        <begin position="1"/>
        <end position="27"/>
    </location>
</feature>
<comment type="caution">
    <text evidence="2">The sequence shown here is derived from an EMBL/GenBank/DDBJ whole genome shotgun (WGS) entry which is preliminary data.</text>
</comment>
<evidence type="ECO:0000313" key="2">
    <source>
        <dbReference type="EMBL" id="KAF5835621.1"/>
    </source>
</evidence>